<gene>
    <name evidence="5" type="ORF">ACFOEN_12710</name>
</gene>
<name>A0ABV7H3W4_9BURK</name>
<dbReference type="EMBL" id="JBHRTI010000007">
    <property type="protein sequence ID" value="MFC3148485.1"/>
    <property type="molecule type" value="Genomic_DNA"/>
</dbReference>
<accession>A0ABV7H3W4</accession>
<dbReference type="InterPro" id="IPR039420">
    <property type="entry name" value="WalR-like"/>
</dbReference>
<dbReference type="Gene3D" id="2.40.50.1020">
    <property type="entry name" value="LytTr DNA-binding domain"/>
    <property type="match status" value="1"/>
</dbReference>
<feature type="domain" description="HTH LytTR-type" evidence="4">
    <location>
        <begin position="169"/>
        <end position="274"/>
    </location>
</feature>
<dbReference type="Gene3D" id="3.40.50.2300">
    <property type="match status" value="1"/>
</dbReference>
<protein>
    <submittedName>
        <fullName evidence="5">LytR/AlgR family response regulator transcription factor</fullName>
    </submittedName>
</protein>
<dbReference type="InterPro" id="IPR001789">
    <property type="entry name" value="Sig_transdc_resp-reg_receiver"/>
</dbReference>
<keyword evidence="2" id="KW-0597">Phosphoprotein</keyword>
<dbReference type="InterPro" id="IPR007492">
    <property type="entry name" value="LytTR_DNA-bd_dom"/>
</dbReference>
<dbReference type="InterPro" id="IPR011006">
    <property type="entry name" value="CheY-like_superfamily"/>
</dbReference>
<evidence type="ECO:0000313" key="6">
    <source>
        <dbReference type="Proteomes" id="UP001595556"/>
    </source>
</evidence>
<sequence length="274" mass="29859">MPPTAPTALIADDEPHLVKYLQDKLAALWPELSVVATARNGVEAIKGIAEHAPTVAFLDIKMPGATGLEVAQGIETDTQVVFVTAYDQYAIEAFDRDAADYLLKPVTDERLARTIDKLKRRLSEGAAAPDLSALLNQLTRVLPAAVGGAAPPSGGEQRKFLRWVRASRGDLTHQIAVGDVAYFESDDKYTVVHTTVGGEHLIRTALSELAAELDPEIYWQIHRGTLVNMAHVAGTRRDEASRLFVRMKPIGSGSSARTPELPVSRAYVHLFKQM</sequence>
<evidence type="ECO:0000256" key="1">
    <source>
        <dbReference type="ARBA" id="ARBA00023125"/>
    </source>
</evidence>
<comment type="caution">
    <text evidence="5">The sequence shown here is derived from an EMBL/GenBank/DDBJ whole genome shotgun (WGS) entry which is preliminary data.</text>
</comment>
<dbReference type="PANTHER" id="PTHR48111:SF69">
    <property type="entry name" value="RESPONSE REGULATOR RECEIVER"/>
    <property type="match status" value="1"/>
</dbReference>
<feature type="modified residue" description="4-aspartylphosphate" evidence="2">
    <location>
        <position position="59"/>
    </location>
</feature>
<dbReference type="PROSITE" id="PS50110">
    <property type="entry name" value="RESPONSE_REGULATORY"/>
    <property type="match status" value="1"/>
</dbReference>
<keyword evidence="1" id="KW-0238">DNA-binding</keyword>
<dbReference type="PANTHER" id="PTHR48111">
    <property type="entry name" value="REGULATOR OF RPOS"/>
    <property type="match status" value="1"/>
</dbReference>
<evidence type="ECO:0000256" key="2">
    <source>
        <dbReference type="PROSITE-ProRule" id="PRU00169"/>
    </source>
</evidence>
<dbReference type="SUPFAM" id="SSF52172">
    <property type="entry name" value="CheY-like"/>
    <property type="match status" value="1"/>
</dbReference>
<dbReference type="PROSITE" id="PS50930">
    <property type="entry name" value="HTH_LYTTR"/>
    <property type="match status" value="1"/>
</dbReference>
<dbReference type="RefSeq" id="WP_377304497.1">
    <property type="nucleotide sequence ID" value="NZ_CP180191.1"/>
</dbReference>
<evidence type="ECO:0000259" key="4">
    <source>
        <dbReference type="PROSITE" id="PS50930"/>
    </source>
</evidence>
<dbReference type="Pfam" id="PF00072">
    <property type="entry name" value="Response_reg"/>
    <property type="match status" value="1"/>
</dbReference>
<evidence type="ECO:0000313" key="5">
    <source>
        <dbReference type="EMBL" id="MFC3148485.1"/>
    </source>
</evidence>
<reference evidence="6" key="1">
    <citation type="journal article" date="2019" name="Int. J. Syst. Evol. Microbiol.">
        <title>The Global Catalogue of Microorganisms (GCM) 10K type strain sequencing project: providing services to taxonomists for standard genome sequencing and annotation.</title>
        <authorList>
            <consortium name="The Broad Institute Genomics Platform"/>
            <consortium name="The Broad Institute Genome Sequencing Center for Infectious Disease"/>
            <person name="Wu L."/>
            <person name="Ma J."/>
        </authorList>
    </citation>
    <scope>NUCLEOTIDE SEQUENCE [LARGE SCALE GENOMIC DNA]</scope>
    <source>
        <strain evidence="6">KCTC 52168</strain>
    </source>
</reference>
<dbReference type="SMART" id="SM00850">
    <property type="entry name" value="LytTR"/>
    <property type="match status" value="1"/>
</dbReference>
<dbReference type="Proteomes" id="UP001595556">
    <property type="component" value="Unassembled WGS sequence"/>
</dbReference>
<dbReference type="SMART" id="SM00448">
    <property type="entry name" value="REC"/>
    <property type="match status" value="1"/>
</dbReference>
<dbReference type="Pfam" id="PF04397">
    <property type="entry name" value="LytTR"/>
    <property type="match status" value="1"/>
</dbReference>
<keyword evidence="6" id="KW-1185">Reference proteome</keyword>
<feature type="domain" description="Response regulatory" evidence="3">
    <location>
        <begin position="7"/>
        <end position="119"/>
    </location>
</feature>
<organism evidence="5 6">
    <name type="scientific">Piscinibacterium candidicorallinum</name>
    <dbReference type="NCBI Taxonomy" id="1793872"/>
    <lineage>
        <taxon>Bacteria</taxon>
        <taxon>Pseudomonadati</taxon>
        <taxon>Pseudomonadota</taxon>
        <taxon>Betaproteobacteria</taxon>
        <taxon>Burkholderiales</taxon>
        <taxon>Piscinibacterium</taxon>
    </lineage>
</organism>
<evidence type="ECO:0000259" key="3">
    <source>
        <dbReference type="PROSITE" id="PS50110"/>
    </source>
</evidence>
<proteinExistence type="predicted"/>